<dbReference type="InterPro" id="IPR023198">
    <property type="entry name" value="PGP-like_dom2"/>
</dbReference>
<sequence length="233" mass="24957">MSTPTLSPAPHPPLAFAPQAVLFDMDGLMIESERALLGCWRQAAQELELALDDALWLSMVGLSDRICHELLRERLVEDRVQALLQRCQQLYDAQVEAGLPLKPGVLELLALLRERGVPRAVVTSTRRPRALQKLGLCGLLPHFDAVVAGGDVERPKPAPDGYLLAAHTLGAAPARCVVLEDSAPGVRAALAAGMTPIQVPDLVPPDATVRALGHRIVDSLLAARRLIEPALAG</sequence>
<proteinExistence type="predicted"/>
<organism evidence="1 2">
    <name type="scientific">Vulcaniibacterium tengchongense</name>
    <dbReference type="NCBI Taxonomy" id="1273429"/>
    <lineage>
        <taxon>Bacteria</taxon>
        <taxon>Pseudomonadati</taxon>
        <taxon>Pseudomonadota</taxon>
        <taxon>Gammaproteobacteria</taxon>
        <taxon>Lysobacterales</taxon>
        <taxon>Lysobacteraceae</taxon>
        <taxon>Vulcaniibacterium</taxon>
    </lineage>
</organism>
<comment type="caution">
    <text evidence="1">The sequence shown here is derived from an EMBL/GenBank/DDBJ whole genome shotgun (WGS) entry which is preliminary data.</text>
</comment>
<dbReference type="Pfam" id="PF00702">
    <property type="entry name" value="Hydrolase"/>
    <property type="match status" value="1"/>
</dbReference>
<keyword evidence="1" id="KW-0378">Hydrolase</keyword>
<dbReference type="Proteomes" id="UP000269708">
    <property type="component" value="Unassembled WGS sequence"/>
</dbReference>
<dbReference type="PRINTS" id="PR00413">
    <property type="entry name" value="HADHALOGNASE"/>
</dbReference>
<dbReference type="OrthoDB" id="9800058at2"/>
<dbReference type="EMBL" id="RKQN01000004">
    <property type="protein sequence ID" value="RPE75855.1"/>
    <property type="molecule type" value="Genomic_DNA"/>
</dbReference>
<dbReference type="SUPFAM" id="SSF56784">
    <property type="entry name" value="HAD-like"/>
    <property type="match status" value="1"/>
</dbReference>
<reference evidence="1 2" key="1">
    <citation type="submission" date="2018-11" db="EMBL/GenBank/DDBJ databases">
        <title>Genomic Encyclopedia of Type Strains, Phase IV (KMG-IV): sequencing the most valuable type-strain genomes for metagenomic binning, comparative biology and taxonomic classification.</title>
        <authorList>
            <person name="Goeker M."/>
        </authorList>
    </citation>
    <scope>NUCLEOTIDE SEQUENCE [LARGE SCALE GENOMIC DNA]</scope>
    <source>
        <strain evidence="1 2">DSM 25623</strain>
    </source>
</reference>
<evidence type="ECO:0000313" key="2">
    <source>
        <dbReference type="Proteomes" id="UP000269708"/>
    </source>
</evidence>
<dbReference type="SFLD" id="SFLDG01135">
    <property type="entry name" value="C1.5.6:_HAD__Beta-PGM__Phospha"/>
    <property type="match status" value="1"/>
</dbReference>
<keyword evidence="2" id="KW-1185">Reference proteome</keyword>
<dbReference type="PANTHER" id="PTHR43481">
    <property type="entry name" value="FRUCTOSE-1-PHOSPHATE PHOSPHATASE"/>
    <property type="match status" value="1"/>
</dbReference>
<accession>A0A3N4V3K7</accession>
<dbReference type="Gene3D" id="1.10.150.240">
    <property type="entry name" value="Putative phosphatase, domain 2"/>
    <property type="match status" value="1"/>
</dbReference>
<dbReference type="GO" id="GO:0050308">
    <property type="term" value="F:sugar-phosphatase activity"/>
    <property type="evidence" value="ECO:0007669"/>
    <property type="project" value="TreeGrafter"/>
</dbReference>
<dbReference type="PANTHER" id="PTHR43481:SF4">
    <property type="entry name" value="GLYCEROL-1-PHOSPHATE PHOSPHOHYDROLASE 1-RELATED"/>
    <property type="match status" value="1"/>
</dbReference>
<protein>
    <submittedName>
        <fullName evidence="1">HAD superfamily hydrolase (TIGR01509 family)</fullName>
    </submittedName>
</protein>
<dbReference type="InterPro" id="IPR023214">
    <property type="entry name" value="HAD_sf"/>
</dbReference>
<dbReference type="Gene3D" id="3.40.50.1000">
    <property type="entry name" value="HAD superfamily/HAD-like"/>
    <property type="match status" value="1"/>
</dbReference>
<dbReference type="InterPro" id="IPR036412">
    <property type="entry name" value="HAD-like_sf"/>
</dbReference>
<dbReference type="SFLD" id="SFLDG01129">
    <property type="entry name" value="C1.5:_HAD__Beta-PGM__Phosphata"/>
    <property type="match status" value="1"/>
</dbReference>
<dbReference type="InterPro" id="IPR006439">
    <property type="entry name" value="HAD-SF_hydro_IA"/>
</dbReference>
<evidence type="ECO:0000313" key="1">
    <source>
        <dbReference type="EMBL" id="RPE75855.1"/>
    </source>
</evidence>
<dbReference type="NCBIfam" id="TIGR01509">
    <property type="entry name" value="HAD-SF-IA-v3"/>
    <property type="match status" value="1"/>
</dbReference>
<dbReference type="SFLD" id="SFLDS00003">
    <property type="entry name" value="Haloacid_Dehalogenase"/>
    <property type="match status" value="1"/>
</dbReference>
<gene>
    <name evidence="1" type="ORF">EDC50_2752</name>
</gene>
<name>A0A3N4V3K7_9GAMM</name>
<dbReference type="RefSeq" id="WP_123771062.1">
    <property type="nucleotide sequence ID" value="NZ_RKQN01000004.1"/>
</dbReference>
<dbReference type="CDD" id="cd07505">
    <property type="entry name" value="HAD_BPGM-like"/>
    <property type="match status" value="1"/>
</dbReference>
<dbReference type="AlphaFoldDB" id="A0A3N4V3K7"/>
<dbReference type="InterPro" id="IPR051806">
    <property type="entry name" value="HAD-like_SPP"/>
</dbReference>